<evidence type="ECO:0000259" key="1">
    <source>
        <dbReference type="Pfam" id="PF14111"/>
    </source>
</evidence>
<dbReference type="Proteomes" id="UP001152484">
    <property type="component" value="Unassembled WGS sequence"/>
</dbReference>
<organism evidence="2 3">
    <name type="scientific">Cuscuta europaea</name>
    <name type="common">European dodder</name>
    <dbReference type="NCBI Taxonomy" id="41803"/>
    <lineage>
        <taxon>Eukaryota</taxon>
        <taxon>Viridiplantae</taxon>
        <taxon>Streptophyta</taxon>
        <taxon>Embryophyta</taxon>
        <taxon>Tracheophyta</taxon>
        <taxon>Spermatophyta</taxon>
        <taxon>Magnoliopsida</taxon>
        <taxon>eudicotyledons</taxon>
        <taxon>Gunneridae</taxon>
        <taxon>Pentapetalae</taxon>
        <taxon>asterids</taxon>
        <taxon>lamiids</taxon>
        <taxon>Solanales</taxon>
        <taxon>Convolvulaceae</taxon>
        <taxon>Cuscuteae</taxon>
        <taxon>Cuscuta</taxon>
        <taxon>Cuscuta subgen. Cuscuta</taxon>
    </lineage>
</organism>
<reference evidence="2" key="1">
    <citation type="submission" date="2022-07" db="EMBL/GenBank/DDBJ databases">
        <authorList>
            <person name="Macas J."/>
            <person name="Novak P."/>
            <person name="Neumann P."/>
        </authorList>
    </citation>
    <scope>NUCLEOTIDE SEQUENCE</scope>
</reference>
<dbReference type="OrthoDB" id="989295at2759"/>
<evidence type="ECO:0000313" key="2">
    <source>
        <dbReference type="EMBL" id="CAH9090007.1"/>
    </source>
</evidence>
<evidence type="ECO:0000313" key="3">
    <source>
        <dbReference type="Proteomes" id="UP001152484"/>
    </source>
</evidence>
<protein>
    <recommendedName>
        <fullName evidence="1">DUF4283 domain-containing protein</fullName>
    </recommendedName>
</protein>
<dbReference type="AlphaFoldDB" id="A0A9P0Z7Q0"/>
<feature type="domain" description="DUF4283" evidence="1">
    <location>
        <begin position="39"/>
        <end position="100"/>
    </location>
</feature>
<dbReference type="InterPro" id="IPR025558">
    <property type="entry name" value="DUF4283"/>
</dbReference>
<accession>A0A9P0Z7Q0</accession>
<keyword evidence="3" id="KW-1185">Reference proteome</keyword>
<gene>
    <name evidence="2" type="ORF">CEURO_LOCUS11073</name>
</gene>
<proteinExistence type="predicted"/>
<name>A0A9P0Z7Q0_CUSEU</name>
<dbReference type="EMBL" id="CAMAPE010000021">
    <property type="protein sequence ID" value="CAH9090007.1"/>
    <property type="molecule type" value="Genomic_DNA"/>
</dbReference>
<dbReference type="Pfam" id="PF14111">
    <property type="entry name" value="DUF4283"/>
    <property type="match status" value="1"/>
</dbReference>
<sequence length="108" mass="12482">MTDINEQREIERLASAYGNMEMEDEDEFLQVEAPAPGSDEIGWALVGTITSEKSVCFSSFRDTMANIWRPVKGVTITELGNRRYMFQFYNENDMQRVLEEPLDFLSKT</sequence>
<comment type="caution">
    <text evidence="2">The sequence shown here is derived from an EMBL/GenBank/DDBJ whole genome shotgun (WGS) entry which is preliminary data.</text>
</comment>